<feature type="compositionally biased region" description="Basic and acidic residues" evidence="1">
    <location>
        <begin position="594"/>
        <end position="604"/>
    </location>
</feature>
<feature type="compositionally biased region" description="Basic and acidic residues" evidence="1">
    <location>
        <begin position="1245"/>
        <end position="1266"/>
    </location>
</feature>
<feature type="compositionally biased region" description="Basic and acidic residues" evidence="1">
    <location>
        <begin position="248"/>
        <end position="258"/>
    </location>
</feature>
<reference evidence="2" key="1">
    <citation type="submission" date="2011-02" db="EMBL/GenBank/DDBJ databases">
        <authorList>
            <person name="Aslett M."/>
        </authorList>
    </citation>
    <scope>NUCLEOTIDE SEQUENCE</scope>
    <source>
        <strain evidence="2">Liverpool</strain>
    </source>
</reference>
<accession>F0VG69</accession>
<feature type="compositionally biased region" description="Basic and acidic residues" evidence="1">
    <location>
        <begin position="752"/>
        <end position="783"/>
    </location>
</feature>
<feature type="compositionally biased region" description="Basic and acidic residues" evidence="1">
    <location>
        <begin position="860"/>
        <end position="885"/>
    </location>
</feature>
<keyword evidence="4" id="KW-1185">Reference proteome</keyword>
<reference evidence="3" key="4">
    <citation type="journal article" date="2015" name="PLoS ONE">
        <title>Comprehensive Evaluation of Toxoplasma gondii VEG and Neospora caninum LIV Genomes with Tachyzoite Stage Transcriptome and Proteome Defines Novel Transcript Features.</title>
        <authorList>
            <person name="Ramaprasad A."/>
            <person name="Mourier T."/>
            <person name="Naeem R."/>
            <person name="Malas T.B."/>
            <person name="Moussa E."/>
            <person name="Panigrahi A."/>
            <person name="Vermont S.J."/>
            <person name="Otto T.D."/>
            <person name="Wastling J."/>
            <person name="Pain A."/>
        </authorList>
    </citation>
    <scope>NUCLEOTIDE SEQUENCE</scope>
    <source>
        <strain evidence="3">Liverpool</strain>
    </source>
</reference>
<feature type="compositionally biased region" description="Basic and acidic residues" evidence="1">
    <location>
        <begin position="557"/>
        <end position="566"/>
    </location>
</feature>
<feature type="compositionally biased region" description="Basic and acidic residues" evidence="1">
    <location>
        <begin position="371"/>
        <end position="397"/>
    </location>
</feature>
<feature type="region of interest" description="Disordered" evidence="1">
    <location>
        <begin position="2138"/>
        <end position="2164"/>
    </location>
</feature>
<feature type="region of interest" description="Disordered" evidence="1">
    <location>
        <begin position="1"/>
        <end position="325"/>
    </location>
</feature>
<name>F0VG69_NEOCL</name>
<feature type="region of interest" description="Disordered" evidence="1">
    <location>
        <begin position="1198"/>
        <end position="1223"/>
    </location>
</feature>
<feature type="compositionally biased region" description="Basic residues" evidence="1">
    <location>
        <begin position="653"/>
        <end position="664"/>
    </location>
</feature>
<sequence>MSPTRLLDAFPRTQTQHPAQSPLCRPSSSPSFSSPSSSSSSSHSSQALSSKVAPTQHETDGKKNFSGCAVEDASRCPAGGKETEERREENEKEKEGRRTSRVSLLAANDGNPAAEAELDEERGREEKTSVPVKVKNVREMSEEPAPSSAERRKAVSRSSDKKLLGEERHEAPREAPRREESLRLLSDKRDACRKSSPSHAPSGPPPNLPAVANGNTAKPQKQTRLPNFFFAPNPASLCVQQPSNGDLETEKDTGDEQQKAGTGPQACLPGSAKGEKTAGKTASSRSSAGSPSPFGASQSSAASPSTSCASEHGGCVAVAGPAGDESTADVLVEEALPCVSLVEEAQETEGVEGDGAGKETDQPASSGQARGAREEGHAEGAQEENRMRKDETPERAQETFACRRGAPGLCVAEPCGDNGASRDSVTSDPLSDSCAVHSPGNSAASSESLAAAAPLSFSCARVAAPHPVTTGREAPFVEEATDAQEGLTAADKKRATEEDPQEPPTQRRGENSVDPAENGEEPGRSRAALREAWSQIFKRPSKQGDLEKKNRQIPGLKKGEGEKPADESEEPGSKRKPRHSLKRENDELCGAPFWEEKRGLGDRSRLRRSAGEVLLTLAAEKRKPGDKREAGEGERDRKVEVDEGKDSSEGGPRRSRRVLARQQKRPLSDSEPVALSLSDSEERECAEGGERLKRQKVSARALLLSRRVPPATPGAKAERRGRPKRACAPAPPPRTREERFSSEQSGKKARPRNAEAEKRERQERQERQREAEGEDSRRRERQEAVMMKRRLVLQAHQRQREREEEHRVRLLVERNAAWIENLRAFEEGGLDGTCPSRLPGGRALGCLGGAAPSITTTRESQGEDSRVSREHEPPTDDLNAREDSSGRQQPHRRARLKRRRLSSEEEGDPETVTKSRLCEGDGSPGEMENAIRGVSPTLEAAFSEASGTRSSNLQPLRAAPPRGLEWRDVRARLLDLCGLESFLSRDVFFFVTSGPFAIYTRNGILKILEKTGLPVTTSLRRATCILTNDAGYWPQAETPPQERPSFPSSSFPSSFPSSSSFLSSSLSPPAECIEQKSEEGPASEGPSAPSAGASEAEVGPAAVGGAETTHLDAVRKRAVLSPGAPLAPASVSRFSSLALSALFDGPRVATESVLMRAMGLSVEEAAQRFNPVNDKSGVLVQDVVRACLRLYARHQHAPEGACAKARGGAKSEATQDAETPDRAAPMAVVEDGADFEEGHAAEAKLLEGEEREAKEENEGGKEDRNSKKGTTVRADAATPASSKEESLTVHTETAPEAPREEERVAKLARETEGKEIEKERRELECQLPGNAGVLKTPCILWLGHLTEMWDRAFEACSLSELAGNNDAVLELHALLKATLERGPSLSGKSADLESLASDAEAAPEKPLSLLSRKKPERGSGCGGSRASGRRREAQARREKEERPRVILVSMPPGCGGDRLIDLLCYACGHQAVREQKLREEKRIDGLFHSMAMVSAQARALKHQETKTAPSPADAVVLVEDEASPPSRPPGSARPTVCSHLRVKPPGETTPKPPSKPGDFPPEVKESGRRKPLSVSPSGGARGTQPDSDRPEVSLPLPRLSVYDWWSLSRADQKRLLQRRPRKQGTERGEEKHSPPVLCIARWREGEDEQAARDAVNASIDEAISGTVTGGRGRRGGASSDEEEGLRDAEALRRGIHLVALRPPPREALVQRVLAIATAAIGAPVDRALVELLFASSGDGHQGPGAGEAVPLSGILHTLHLVTRTHMNSRLLHAAYHYETQRQLDAQHRELDACASSEGAYQSPKDPLSPPSTRGSERSFTLPAASWYDAEPDYCTKDDHGDARGGSSNGDTTACSTQARLSSIIQNFVLPPLERPLPLPFALAEAPLLAFWRLQQAQPMSLFLQLFGSRNALAADSLAAPMHAFDLLHEKFAHSQRAAFSRRRAPDETLAEVADRHGSVETLLDAFNVCARAVKIENECSDCLVLDAQDGGPAGGKASQSGGGKSPSENDFAARYGGGSPGSSDATKDVLKENVETAPLRGLPLRIGAHLPETTAHFLGELILGGVALLQHGPEGAYEPPPLGCSLDALQRQFVTERMIQQEKLQTRRRLEKVGEGSLKVLDWRRAVEEAGTVINFEAPEPAPTSSIQSDPGETEEYERDVPGRTGFSQGCGKCGGPSAQECYSVDGSGAVEGFSDSEESDSWMEDDVNMFEIMSASTMLRSTEQIRQTFLAEGRMLEKVASSRSKGGKRVKGIKKKTSAFPDDAKFAKVVSNLGSVRRSTHFL</sequence>
<feature type="region of interest" description="Disordered" evidence="1">
    <location>
        <begin position="1245"/>
        <end position="1318"/>
    </location>
</feature>
<feature type="compositionally biased region" description="Basic and acidic residues" evidence="1">
    <location>
        <begin position="81"/>
        <end position="98"/>
    </location>
</feature>
<dbReference type="GeneID" id="13445038"/>
<feature type="compositionally biased region" description="Basic residues" evidence="1">
    <location>
        <begin position="889"/>
        <end position="900"/>
    </location>
</feature>
<gene>
    <name evidence="3" type="ORF">BN1204_025020</name>
    <name evidence="2" type="ORF">NCLIV_025020</name>
</gene>
<dbReference type="OMA" id="HAAYHYE"/>
<dbReference type="EMBL" id="LN714482">
    <property type="protein sequence ID" value="CEL66693.1"/>
    <property type="molecule type" value="Genomic_DNA"/>
</dbReference>
<reference evidence="4" key="3">
    <citation type="journal article" date="2012" name="PLoS Pathog.">
        <title>Comparative genomics of the apicomplexan parasites Toxoplasma gondii and Neospora caninum: Coccidia differing in host range and transmission strategy.</title>
        <authorList>
            <person name="Reid A.J."/>
            <person name="Vermont S.J."/>
            <person name="Cotton J.A."/>
            <person name="Harris D."/>
            <person name="Hill-Cawthorne G.A."/>
            <person name="Konen-Waisman S."/>
            <person name="Latham S.M."/>
            <person name="Mourier T."/>
            <person name="Norton R."/>
            <person name="Quail M.A."/>
            <person name="Sanders M."/>
            <person name="Shanmugam D."/>
            <person name="Sohal A."/>
            <person name="Wasmuth J.D."/>
            <person name="Brunk B."/>
            <person name="Grigg M.E."/>
            <person name="Howard J.C."/>
            <person name="Parkinson J."/>
            <person name="Roos D.S."/>
            <person name="Trees A.J."/>
            <person name="Berriman M."/>
            <person name="Pain A."/>
            <person name="Wastling J.M."/>
        </authorList>
    </citation>
    <scope>NUCLEOTIDE SEQUENCE [LARGE SCALE GENOMIC DNA]</scope>
    <source>
        <strain evidence="4">Liverpool</strain>
    </source>
</reference>
<feature type="region of interest" description="Disordered" evidence="1">
    <location>
        <begin position="1033"/>
        <end position="1052"/>
    </location>
</feature>
<feature type="compositionally biased region" description="Polar residues" evidence="1">
    <location>
        <begin position="213"/>
        <end position="225"/>
    </location>
</feature>
<feature type="compositionally biased region" description="Low complexity" evidence="1">
    <location>
        <begin position="1080"/>
        <end position="1102"/>
    </location>
</feature>
<evidence type="ECO:0000256" key="1">
    <source>
        <dbReference type="SAM" id="MobiDB-lite"/>
    </source>
</evidence>
<feature type="compositionally biased region" description="Polar residues" evidence="1">
    <location>
        <begin position="421"/>
        <end position="430"/>
    </location>
</feature>
<feature type="compositionally biased region" description="Low complexity" evidence="1">
    <location>
        <begin position="1060"/>
        <end position="1069"/>
    </location>
</feature>
<feature type="region of interest" description="Disordered" evidence="1">
    <location>
        <begin position="341"/>
        <end position="452"/>
    </location>
</feature>
<dbReference type="RefSeq" id="XP_003882745.1">
    <property type="nucleotide sequence ID" value="XM_003882696.1"/>
</dbReference>
<dbReference type="InParanoid" id="F0VG69"/>
<evidence type="ECO:0000313" key="3">
    <source>
        <dbReference type="EMBL" id="CEL66693.1"/>
    </source>
</evidence>
<feature type="region of interest" description="Disordered" evidence="1">
    <location>
        <begin position="1396"/>
        <end position="1444"/>
    </location>
</feature>
<dbReference type="eggNOG" id="ENOG502S7GV">
    <property type="taxonomic scope" value="Eukaryota"/>
</dbReference>
<feature type="region of interest" description="Disordered" evidence="1">
    <location>
        <begin position="470"/>
        <end position="785"/>
    </location>
</feature>
<feature type="compositionally biased region" description="Basic and acidic residues" evidence="1">
    <location>
        <begin position="1297"/>
        <end position="1318"/>
    </location>
</feature>
<feature type="compositionally biased region" description="Low complexity" evidence="1">
    <location>
        <begin position="279"/>
        <end position="310"/>
    </location>
</feature>
<evidence type="ECO:0000313" key="2">
    <source>
        <dbReference type="EMBL" id="CBZ52713.1"/>
    </source>
</evidence>
<feature type="compositionally biased region" description="Basic and acidic residues" evidence="1">
    <location>
        <begin position="149"/>
        <end position="193"/>
    </location>
</feature>
<feature type="region of interest" description="Disordered" evidence="1">
    <location>
        <begin position="1788"/>
        <end position="1817"/>
    </location>
</feature>
<feature type="compositionally biased region" description="Pro residues" evidence="1">
    <location>
        <begin position="1550"/>
        <end position="1559"/>
    </location>
</feature>
<evidence type="ECO:0000313" key="4">
    <source>
        <dbReference type="Proteomes" id="UP000007494"/>
    </source>
</evidence>
<feature type="region of interest" description="Disordered" evidence="1">
    <location>
        <begin position="1521"/>
        <end position="1594"/>
    </location>
</feature>
<feature type="compositionally biased region" description="Low complexity" evidence="1">
    <location>
        <begin position="21"/>
        <end position="50"/>
    </location>
</feature>
<feature type="compositionally biased region" description="Low complexity" evidence="1">
    <location>
        <begin position="442"/>
        <end position="452"/>
    </location>
</feature>
<feature type="region of interest" description="Disordered" evidence="1">
    <location>
        <begin position="1665"/>
        <end position="1685"/>
    </location>
</feature>
<feature type="region of interest" description="Disordered" evidence="1">
    <location>
        <begin position="1060"/>
        <end position="1102"/>
    </location>
</feature>
<feature type="region of interest" description="Disordered" evidence="1">
    <location>
        <begin position="1991"/>
        <end position="2026"/>
    </location>
</feature>
<organism evidence="2 4">
    <name type="scientific">Neospora caninum (strain Liverpool)</name>
    <dbReference type="NCBI Taxonomy" id="572307"/>
    <lineage>
        <taxon>Eukaryota</taxon>
        <taxon>Sar</taxon>
        <taxon>Alveolata</taxon>
        <taxon>Apicomplexa</taxon>
        <taxon>Conoidasida</taxon>
        <taxon>Coccidia</taxon>
        <taxon>Eucoccidiorida</taxon>
        <taxon>Eimeriorina</taxon>
        <taxon>Sarcocystidae</taxon>
        <taxon>Neospora</taxon>
    </lineage>
</organism>
<dbReference type="VEuPathDB" id="ToxoDB:NCLIV_025020"/>
<dbReference type="EMBL" id="FR823389">
    <property type="protein sequence ID" value="CBZ52713.1"/>
    <property type="molecule type" value="Genomic_DNA"/>
</dbReference>
<feature type="compositionally biased region" description="Basic and acidic residues" evidence="1">
    <location>
        <begin position="683"/>
        <end position="692"/>
    </location>
</feature>
<feature type="region of interest" description="Disordered" evidence="1">
    <location>
        <begin position="849"/>
        <end position="930"/>
    </location>
</feature>
<dbReference type="OrthoDB" id="332097at2759"/>
<feature type="compositionally biased region" description="Basic and acidic residues" evidence="1">
    <location>
        <begin position="619"/>
        <end position="652"/>
    </location>
</feature>
<protein>
    <submittedName>
        <fullName evidence="2">Uncharacterized protein</fullName>
    </submittedName>
</protein>
<feature type="compositionally biased region" description="Basic and acidic residues" evidence="1">
    <location>
        <begin position="1429"/>
        <end position="1444"/>
    </location>
</feature>
<dbReference type="Proteomes" id="UP000007494">
    <property type="component" value="Chromosome VIIb"/>
</dbReference>
<reference evidence="2" key="2">
    <citation type="submission" date="2011-03" db="EMBL/GenBank/DDBJ databases">
        <title>Comparative genomics and transcriptomics of Neospora caninum and Toxoplasma gondii.</title>
        <authorList>
            <person name="Reid A.J."/>
            <person name="Sohal A."/>
            <person name="Harris D."/>
            <person name="Quail M."/>
            <person name="Sanders M."/>
            <person name="Berriman M."/>
            <person name="Wastling J.M."/>
            <person name="Pain A."/>
        </authorList>
    </citation>
    <scope>NUCLEOTIDE SEQUENCE</scope>
    <source>
        <strain evidence="2">Liverpool</strain>
    </source>
</reference>
<proteinExistence type="predicted"/>